<dbReference type="OrthoDB" id="8255870at2"/>
<gene>
    <name evidence="3" type="ORF">SAMN05443248_7840</name>
</gene>
<evidence type="ECO:0000313" key="4">
    <source>
        <dbReference type="Proteomes" id="UP000189796"/>
    </source>
</evidence>
<dbReference type="EMBL" id="LT670817">
    <property type="protein sequence ID" value="SHI05972.1"/>
    <property type="molecule type" value="Genomic_DNA"/>
</dbReference>
<feature type="chain" id="PRO_5011957468" description="UrcA family protein" evidence="2">
    <location>
        <begin position="25"/>
        <end position="166"/>
    </location>
</feature>
<feature type="compositionally biased region" description="Polar residues" evidence="1">
    <location>
        <begin position="93"/>
        <end position="107"/>
    </location>
</feature>
<evidence type="ECO:0008006" key="5">
    <source>
        <dbReference type="Google" id="ProtNLM"/>
    </source>
</evidence>
<organism evidence="3 4">
    <name type="scientific">Bradyrhizobium erythrophlei</name>
    <dbReference type="NCBI Taxonomy" id="1437360"/>
    <lineage>
        <taxon>Bacteria</taxon>
        <taxon>Pseudomonadati</taxon>
        <taxon>Pseudomonadota</taxon>
        <taxon>Alphaproteobacteria</taxon>
        <taxon>Hyphomicrobiales</taxon>
        <taxon>Nitrobacteraceae</taxon>
        <taxon>Bradyrhizobium</taxon>
    </lineage>
</organism>
<dbReference type="RefSeq" id="WP_154072732.1">
    <property type="nucleotide sequence ID" value="NZ_LT670817.1"/>
</dbReference>
<proteinExistence type="predicted"/>
<dbReference type="Proteomes" id="UP000189796">
    <property type="component" value="Chromosome I"/>
</dbReference>
<feature type="signal peptide" evidence="2">
    <location>
        <begin position="1"/>
        <end position="24"/>
    </location>
</feature>
<evidence type="ECO:0000256" key="1">
    <source>
        <dbReference type="SAM" id="MobiDB-lite"/>
    </source>
</evidence>
<dbReference type="AlphaFoldDB" id="A0A1M5Y1U0"/>
<feature type="region of interest" description="Disordered" evidence="1">
    <location>
        <begin position="93"/>
        <end position="129"/>
    </location>
</feature>
<accession>A0A1M5Y1U0</accession>
<keyword evidence="2" id="KW-0732">Signal</keyword>
<name>A0A1M5Y1U0_9BRAD</name>
<evidence type="ECO:0000313" key="3">
    <source>
        <dbReference type="EMBL" id="SHI05972.1"/>
    </source>
</evidence>
<reference evidence="3 4" key="1">
    <citation type="submission" date="2016-11" db="EMBL/GenBank/DDBJ databases">
        <authorList>
            <person name="Jaros S."/>
            <person name="Januszkiewicz K."/>
            <person name="Wedrychowicz H."/>
        </authorList>
    </citation>
    <scope>NUCLEOTIDE SEQUENCE [LARGE SCALE GENOMIC DNA]</scope>
    <source>
        <strain evidence="3 4">GAS138</strain>
    </source>
</reference>
<protein>
    <recommendedName>
        <fullName evidence="5">UrcA family protein</fullName>
    </recommendedName>
</protein>
<evidence type="ECO:0000256" key="2">
    <source>
        <dbReference type="SAM" id="SignalP"/>
    </source>
</evidence>
<feature type="compositionally biased region" description="Polar residues" evidence="1">
    <location>
        <begin position="114"/>
        <end position="123"/>
    </location>
</feature>
<sequence>MTTPTKLTLVIAVLATGLISSAGAATHGEKMYYDTIRSHGHPRSDAVHDADVSACYAATGESRTAVYDTAAFKKCMLSRGYRFEYTKVVQDPPTTAARSVAQRSYTGPSDGGDWSTQNETSTVAPELDDEQNAIDAANAGYARDAATAAANVAAAATFDAQMTVGN</sequence>